<reference evidence="2" key="1">
    <citation type="submission" date="2018-05" db="EMBL/GenBank/DDBJ databases">
        <authorList>
            <person name="Lanie J.A."/>
            <person name="Ng W.-L."/>
            <person name="Kazmierczak K.M."/>
            <person name="Andrzejewski T.M."/>
            <person name="Davidsen T.M."/>
            <person name="Wayne K.J."/>
            <person name="Tettelin H."/>
            <person name="Glass J.I."/>
            <person name="Rusch D."/>
            <person name="Podicherti R."/>
            <person name="Tsui H.-C.T."/>
            <person name="Winkler M.E."/>
        </authorList>
    </citation>
    <scope>NUCLEOTIDE SEQUENCE</scope>
</reference>
<dbReference type="EMBL" id="UINC01000196">
    <property type="protein sequence ID" value="SUZ50911.1"/>
    <property type="molecule type" value="Genomic_DNA"/>
</dbReference>
<keyword evidence="1" id="KW-0472">Membrane</keyword>
<gene>
    <name evidence="2" type="ORF">METZ01_LOCUS3765</name>
</gene>
<keyword evidence="1" id="KW-0812">Transmembrane</keyword>
<feature type="transmembrane region" description="Helical" evidence="1">
    <location>
        <begin position="6"/>
        <end position="26"/>
    </location>
</feature>
<organism evidence="2">
    <name type="scientific">marine metagenome</name>
    <dbReference type="NCBI Taxonomy" id="408172"/>
    <lineage>
        <taxon>unclassified sequences</taxon>
        <taxon>metagenomes</taxon>
        <taxon>ecological metagenomes</taxon>
    </lineage>
</organism>
<evidence type="ECO:0000256" key="1">
    <source>
        <dbReference type="SAM" id="Phobius"/>
    </source>
</evidence>
<dbReference type="AlphaFoldDB" id="A0A381N8G2"/>
<sequence length="75" mass="8916">MTTMQSAITGLFIWIIIVGAFCILCYKFMKRFCPRLLVFEEVEEVNDEEELNHHNIIVQEEEIQMENIAGEVFYR</sequence>
<name>A0A381N8G2_9ZZZZ</name>
<proteinExistence type="predicted"/>
<protein>
    <submittedName>
        <fullName evidence="2">Uncharacterized protein</fullName>
    </submittedName>
</protein>
<accession>A0A381N8G2</accession>
<evidence type="ECO:0000313" key="2">
    <source>
        <dbReference type="EMBL" id="SUZ50911.1"/>
    </source>
</evidence>
<keyword evidence="1" id="KW-1133">Transmembrane helix</keyword>